<proteinExistence type="predicted"/>
<accession>A0A6A7A287</accession>
<feature type="non-terminal residue" evidence="1">
    <location>
        <position position="1"/>
    </location>
</feature>
<dbReference type="EMBL" id="MU006225">
    <property type="protein sequence ID" value="KAF2826655.1"/>
    <property type="molecule type" value="Genomic_DNA"/>
</dbReference>
<gene>
    <name evidence="1" type="ORF">CC86DRAFT_259539</name>
</gene>
<dbReference type="AlphaFoldDB" id="A0A6A7A287"/>
<feature type="non-terminal residue" evidence="1">
    <location>
        <position position="161"/>
    </location>
</feature>
<organism evidence="1 2">
    <name type="scientific">Ophiobolus disseminans</name>
    <dbReference type="NCBI Taxonomy" id="1469910"/>
    <lineage>
        <taxon>Eukaryota</taxon>
        <taxon>Fungi</taxon>
        <taxon>Dikarya</taxon>
        <taxon>Ascomycota</taxon>
        <taxon>Pezizomycotina</taxon>
        <taxon>Dothideomycetes</taxon>
        <taxon>Pleosporomycetidae</taxon>
        <taxon>Pleosporales</taxon>
        <taxon>Pleosporineae</taxon>
        <taxon>Phaeosphaeriaceae</taxon>
        <taxon>Ophiobolus</taxon>
    </lineage>
</organism>
<reference evidence="1" key="1">
    <citation type="journal article" date="2020" name="Stud. Mycol.">
        <title>101 Dothideomycetes genomes: a test case for predicting lifestyles and emergence of pathogens.</title>
        <authorList>
            <person name="Haridas S."/>
            <person name="Albert R."/>
            <person name="Binder M."/>
            <person name="Bloem J."/>
            <person name="Labutti K."/>
            <person name="Salamov A."/>
            <person name="Andreopoulos B."/>
            <person name="Baker S."/>
            <person name="Barry K."/>
            <person name="Bills G."/>
            <person name="Bluhm B."/>
            <person name="Cannon C."/>
            <person name="Castanera R."/>
            <person name="Culley D."/>
            <person name="Daum C."/>
            <person name="Ezra D."/>
            <person name="Gonzalez J."/>
            <person name="Henrissat B."/>
            <person name="Kuo A."/>
            <person name="Liang C."/>
            <person name="Lipzen A."/>
            <person name="Lutzoni F."/>
            <person name="Magnuson J."/>
            <person name="Mondo S."/>
            <person name="Nolan M."/>
            <person name="Ohm R."/>
            <person name="Pangilinan J."/>
            <person name="Park H.-J."/>
            <person name="Ramirez L."/>
            <person name="Alfaro M."/>
            <person name="Sun H."/>
            <person name="Tritt A."/>
            <person name="Yoshinaga Y."/>
            <person name="Zwiers L.-H."/>
            <person name="Turgeon B."/>
            <person name="Goodwin S."/>
            <person name="Spatafora J."/>
            <person name="Crous P."/>
            <person name="Grigoriev I."/>
        </authorList>
    </citation>
    <scope>NUCLEOTIDE SEQUENCE</scope>
    <source>
        <strain evidence="1">CBS 113818</strain>
    </source>
</reference>
<keyword evidence="2" id="KW-1185">Reference proteome</keyword>
<name>A0A6A7A287_9PLEO</name>
<evidence type="ECO:0000313" key="1">
    <source>
        <dbReference type="EMBL" id="KAF2826655.1"/>
    </source>
</evidence>
<dbReference type="Proteomes" id="UP000799424">
    <property type="component" value="Unassembled WGS sequence"/>
</dbReference>
<protein>
    <submittedName>
        <fullName evidence="1">Uncharacterized protein</fullName>
    </submittedName>
</protein>
<evidence type="ECO:0000313" key="2">
    <source>
        <dbReference type="Proteomes" id="UP000799424"/>
    </source>
</evidence>
<dbReference type="OrthoDB" id="3658469at2759"/>
<sequence>LAANILCQLPRELRNRIHTFCVQGSYDNNVIVRRASRSESVFALLTRQCLCHHSYRWVEDPTQLIISAQVLGQELGREMVEAYYWTRTFKFTHRELSLLAPFLSTDRFGLGMIPACYARRIQIQFQPGIAVVSEEKQYLQALEILGAMLTARTEVIIDIEL</sequence>